<sequence>MKYLPFDIAIRLIHNVRYVKGRLIKHPLCIASLETWLQHLFGWIYYKVFRKNKPTPSGSHTPQTVVLITLSSIAHSSPPPNIFNILAYSQAHFMAFSKDFPTNTHKVLFLTEKLTCHYCDWFSSHSVRNPEVLQDYDQFVLSCLSLVKTRILMPHLLLASQAWSKVQFLLENTIRNFACFSLDYRLLTQRLAVSIR</sequence>
<dbReference type="Proteomes" id="UP001165960">
    <property type="component" value="Unassembled WGS sequence"/>
</dbReference>
<reference evidence="1" key="1">
    <citation type="submission" date="2022-04" db="EMBL/GenBank/DDBJ databases">
        <title>Genome of the entomopathogenic fungus Entomophthora muscae.</title>
        <authorList>
            <person name="Elya C."/>
            <person name="Lovett B.R."/>
            <person name="Lee E."/>
            <person name="Macias A.M."/>
            <person name="Hajek A.E."/>
            <person name="De Bivort B.L."/>
            <person name="Kasson M.T."/>
            <person name="De Fine Licht H.H."/>
            <person name="Stajich J.E."/>
        </authorList>
    </citation>
    <scope>NUCLEOTIDE SEQUENCE</scope>
    <source>
        <strain evidence="1">Berkeley</strain>
    </source>
</reference>
<organism evidence="1 2">
    <name type="scientific">Entomophthora muscae</name>
    <dbReference type="NCBI Taxonomy" id="34485"/>
    <lineage>
        <taxon>Eukaryota</taxon>
        <taxon>Fungi</taxon>
        <taxon>Fungi incertae sedis</taxon>
        <taxon>Zoopagomycota</taxon>
        <taxon>Entomophthoromycotina</taxon>
        <taxon>Entomophthoromycetes</taxon>
        <taxon>Entomophthorales</taxon>
        <taxon>Entomophthoraceae</taxon>
        <taxon>Entomophthora</taxon>
    </lineage>
</organism>
<dbReference type="EMBL" id="QTSX02003651">
    <property type="protein sequence ID" value="KAJ9069199.1"/>
    <property type="molecule type" value="Genomic_DNA"/>
</dbReference>
<evidence type="ECO:0000313" key="1">
    <source>
        <dbReference type="EMBL" id="KAJ9069199.1"/>
    </source>
</evidence>
<keyword evidence="2" id="KW-1185">Reference proteome</keyword>
<proteinExistence type="predicted"/>
<comment type="caution">
    <text evidence="1">The sequence shown here is derived from an EMBL/GenBank/DDBJ whole genome shotgun (WGS) entry which is preliminary data.</text>
</comment>
<name>A0ACC2T3H1_9FUNG</name>
<gene>
    <name evidence="1" type="ORF">DSO57_1021065</name>
</gene>
<protein>
    <submittedName>
        <fullName evidence="1">Uncharacterized protein</fullName>
    </submittedName>
</protein>
<evidence type="ECO:0000313" key="2">
    <source>
        <dbReference type="Proteomes" id="UP001165960"/>
    </source>
</evidence>
<accession>A0ACC2T3H1</accession>